<proteinExistence type="predicted"/>
<evidence type="ECO:0000313" key="2">
    <source>
        <dbReference type="EMBL" id="MDH6180085.1"/>
    </source>
</evidence>
<gene>
    <name evidence="2" type="ORF">M2152_000267</name>
</gene>
<comment type="caution">
    <text evidence="2">The sequence shown here is derived from an EMBL/GenBank/DDBJ whole genome shotgun (WGS) entry which is preliminary data.</text>
</comment>
<evidence type="ECO:0000256" key="1">
    <source>
        <dbReference type="SAM" id="MobiDB-lite"/>
    </source>
</evidence>
<dbReference type="Proteomes" id="UP001160142">
    <property type="component" value="Unassembled WGS sequence"/>
</dbReference>
<feature type="compositionally biased region" description="Acidic residues" evidence="1">
    <location>
        <begin position="175"/>
        <end position="184"/>
    </location>
</feature>
<protein>
    <submittedName>
        <fullName evidence="2">Uncharacterized protein</fullName>
    </submittedName>
</protein>
<sequence>MLARCFQLQDGLAVLELDRVLDSSPDDLDRHRGAIQAARAKRRDLIATTTQRLLSRMDVAAGKANSKVLLHPLKPGEVVRSSNEVGVDVLAFHQTLGIEANREVLEKKRWSVAAGEARDAVRETGTSGFNSTVRLGAAGAAAVREFGAATTDNAKTTAGKLADGLAKKVRRTDSGEEQSSDAEK</sequence>
<dbReference type="EMBL" id="JARXVQ010000001">
    <property type="protein sequence ID" value="MDH6180085.1"/>
    <property type="molecule type" value="Genomic_DNA"/>
</dbReference>
<feature type="region of interest" description="Disordered" evidence="1">
    <location>
        <begin position="157"/>
        <end position="184"/>
    </location>
</feature>
<organism evidence="2 3">
    <name type="scientific">Antiquaquibacter oligotrophicus</name>
    <dbReference type="NCBI Taxonomy" id="2880260"/>
    <lineage>
        <taxon>Bacteria</taxon>
        <taxon>Bacillati</taxon>
        <taxon>Actinomycetota</taxon>
        <taxon>Actinomycetes</taxon>
        <taxon>Micrococcales</taxon>
        <taxon>Microbacteriaceae</taxon>
        <taxon>Antiquaquibacter</taxon>
    </lineage>
</organism>
<name>A0ABT6KK67_9MICO</name>
<evidence type="ECO:0000313" key="3">
    <source>
        <dbReference type="Proteomes" id="UP001160142"/>
    </source>
</evidence>
<reference evidence="2 3" key="1">
    <citation type="submission" date="2023-04" db="EMBL/GenBank/DDBJ databases">
        <title>Genome Encyclopedia of Bacteria and Archaea VI: Functional Genomics of Type Strains.</title>
        <authorList>
            <person name="Whitman W."/>
        </authorList>
    </citation>
    <scope>NUCLEOTIDE SEQUENCE [LARGE SCALE GENOMIC DNA]</scope>
    <source>
        <strain evidence="2 3">SG_E_30_P1</strain>
    </source>
</reference>
<keyword evidence="3" id="KW-1185">Reference proteome</keyword>
<accession>A0ABT6KK67</accession>